<feature type="domain" description="Glycosyltransferase subfamily 4-like N-terminal" evidence="5">
    <location>
        <begin position="44"/>
        <end position="221"/>
    </location>
</feature>
<comment type="caution">
    <text evidence="6">The sequence shown here is derived from an EMBL/GenBank/DDBJ whole genome shotgun (WGS) entry which is preliminary data.</text>
</comment>
<evidence type="ECO:0000256" key="3">
    <source>
        <dbReference type="SAM" id="MobiDB-lite"/>
    </source>
</evidence>
<dbReference type="EMBL" id="PYGA01000005">
    <property type="protein sequence ID" value="PSK98509.1"/>
    <property type="molecule type" value="Genomic_DNA"/>
</dbReference>
<keyword evidence="1" id="KW-0328">Glycosyltransferase</keyword>
<evidence type="ECO:0000313" key="7">
    <source>
        <dbReference type="Proteomes" id="UP000240542"/>
    </source>
</evidence>
<feature type="domain" description="Glycosyl transferase family 1" evidence="4">
    <location>
        <begin position="231"/>
        <end position="396"/>
    </location>
</feature>
<gene>
    <name evidence="6" type="ORF">CLV63_105183</name>
</gene>
<organism evidence="6 7">
    <name type="scientific">Murinocardiopsis flavida</name>
    <dbReference type="NCBI Taxonomy" id="645275"/>
    <lineage>
        <taxon>Bacteria</taxon>
        <taxon>Bacillati</taxon>
        <taxon>Actinomycetota</taxon>
        <taxon>Actinomycetes</taxon>
        <taxon>Streptosporangiales</taxon>
        <taxon>Nocardiopsidaceae</taxon>
        <taxon>Murinocardiopsis</taxon>
    </lineage>
</organism>
<dbReference type="Proteomes" id="UP000240542">
    <property type="component" value="Unassembled WGS sequence"/>
</dbReference>
<dbReference type="AlphaFoldDB" id="A0A2P8DMT0"/>
<protein>
    <submittedName>
        <fullName evidence="6">Glycosyltransferase involved in cell wall biosynthesis</fullName>
    </submittedName>
</protein>
<dbReference type="InterPro" id="IPR050194">
    <property type="entry name" value="Glycosyltransferase_grp1"/>
</dbReference>
<evidence type="ECO:0000259" key="5">
    <source>
        <dbReference type="Pfam" id="PF13439"/>
    </source>
</evidence>
<dbReference type="Pfam" id="PF00534">
    <property type="entry name" value="Glycos_transf_1"/>
    <property type="match status" value="1"/>
</dbReference>
<dbReference type="OrthoDB" id="9802525at2"/>
<dbReference type="InterPro" id="IPR028098">
    <property type="entry name" value="Glyco_trans_4-like_N"/>
</dbReference>
<name>A0A2P8DMT0_9ACTN</name>
<dbReference type="SUPFAM" id="SSF53756">
    <property type="entry name" value="UDP-Glycosyltransferase/glycogen phosphorylase"/>
    <property type="match status" value="1"/>
</dbReference>
<dbReference type="RefSeq" id="WP_106582587.1">
    <property type="nucleotide sequence ID" value="NZ_PYGA01000005.1"/>
</dbReference>
<dbReference type="PANTHER" id="PTHR45947">
    <property type="entry name" value="SULFOQUINOVOSYL TRANSFERASE SQD2"/>
    <property type="match status" value="1"/>
</dbReference>
<proteinExistence type="predicted"/>
<sequence>MAVHIPPSRPRTPPHGVRGPAPHPVRRRAGLRVLIGTDTYPPDVNGAAYFTARLARGLSQRGVDVHVLCPSPDGPPQVVRCDGVVEHRLRSMSSLVHESVRLPLPPGVGGHLDRLLSRLRPDVVHVQNHFIAGRMLLRAARSRDVPVLATNHFMPENLFDYLKVPAPLRRGMSAFAWHDFCRVLGAVDHMTTPTRTAARLLLDKGFEQPVEAVSCGIDLGRFRPLGDEARDELRALLGIPDRPTIAFVGRLDAEKHIDDLISALPMVRPDDAQLVIAGVGAQRQRLARLAESEGVAGRVRFLGFVPNDDLPSAYRAADVFAIAGTAELQSIATLEAMASGLPIVAANAMALPHLVQAGHNGYLYPPGDTPALAAHLSRILTAPTARRDRMGRASRTMAAVHDHENSVARFEGIYRELARAHAGR</sequence>
<dbReference type="Gene3D" id="3.40.50.2000">
    <property type="entry name" value="Glycogen Phosphorylase B"/>
    <property type="match status" value="2"/>
</dbReference>
<keyword evidence="7" id="KW-1185">Reference proteome</keyword>
<reference evidence="6 7" key="1">
    <citation type="submission" date="2018-03" db="EMBL/GenBank/DDBJ databases">
        <title>Genomic Encyclopedia of Archaeal and Bacterial Type Strains, Phase II (KMG-II): from individual species to whole genera.</title>
        <authorList>
            <person name="Goeker M."/>
        </authorList>
    </citation>
    <scope>NUCLEOTIDE SEQUENCE [LARGE SCALE GENOMIC DNA]</scope>
    <source>
        <strain evidence="6 7">DSM 45312</strain>
    </source>
</reference>
<dbReference type="Pfam" id="PF13439">
    <property type="entry name" value="Glyco_transf_4"/>
    <property type="match status" value="1"/>
</dbReference>
<dbReference type="InterPro" id="IPR001296">
    <property type="entry name" value="Glyco_trans_1"/>
</dbReference>
<feature type="region of interest" description="Disordered" evidence="3">
    <location>
        <begin position="1"/>
        <end position="25"/>
    </location>
</feature>
<dbReference type="PANTHER" id="PTHR45947:SF3">
    <property type="entry name" value="SULFOQUINOVOSYL TRANSFERASE SQD2"/>
    <property type="match status" value="1"/>
</dbReference>
<dbReference type="GO" id="GO:1901137">
    <property type="term" value="P:carbohydrate derivative biosynthetic process"/>
    <property type="evidence" value="ECO:0007669"/>
    <property type="project" value="UniProtKB-ARBA"/>
</dbReference>
<keyword evidence="2 6" id="KW-0808">Transferase</keyword>
<evidence type="ECO:0000259" key="4">
    <source>
        <dbReference type="Pfam" id="PF00534"/>
    </source>
</evidence>
<dbReference type="GO" id="GO:0016757">
    <property type="term" value="F:glycosyltransferase activity"/>
    <property type="evidence" value="ECO:0007669"/>
    <property type="project" value="UniProtKB-KW"/>
</dbReference>
<accession>A0A2P8DMT0</accession>
<evidence type="ECO:0000256" key="1">
    <source>
        <dbReference type="ARBA" id="ARBA00022676"/>
    </source>
</evidence>
<evidence type="ECO:0000256" key="2">
    <source>
        <dbReference type="ARBA" id="ARBA00022679"/>
    </source>
</evidence>
<evidence type="ECO:0000313" key="6">
    <source>
        <dbReference type="EMBL" id="PSK98509.1"/>
    </source>
</evidence>